<organism evidence="1 2">
    <name type="scientific">Alicyclobacillus cellulosilyticus</name>
    <dbReference type="NCBI Taxonomy" id="1003997"/>
    <lineage>
        <taxon>Bacteria</taxon>
        <taxon>Bacillati</taxon>
        <taxon>Bacillota</taxon>
        <taxon>Bacilli</taxon>
        <taxon>Bacillales</taxon>
        <taxon>Alicyclobacillaceae</taxon>
        <taxon>Alicyclobacillus</taxon>
    </lineage>
</organism>
<dbReference type="EMBL" id="BMOY01000007">
    <property type="protein sequence ID" value="GGJ00585.1"/>
    <property type="molecule type" value="Genomic_DNA"/>
</dbReference>
<gene>
    <name evidence="1" type="ORF">GCM10010885_07230</name>
</gene>
<reference evidence="1" key="2">
    <citation type="submission" date="2020-09" db="EMBL/GenBank/DDBJ databases">
        <authorList>
            <person name="Sun Q."/>
            <person name="Ohkuma M."/>
        </authorList>
    </citation>
    <scope>NUCLEOTIDE SEQUENCE</scope>
    <source>
        <strain evidence="1">JCM 18487</strain>
    </source>
</reference>
<dbReference type="Proteomes" id="UP000637695">
    <property type="component" value="Unassembled WGS sequence"/>
</dbReference>
<accession>A0A917NIK5</accession>
<proteinExistence type="predicted"/>
<dbReference type="CDD" id="cd13585">
    <property type="entry name" value="PBP2_TMBP_like"/>
    <property type="match status" value="1"/>
</dbReference>
<name>A0A917NIK5_9BACL</name>
<dbReference type="SUPFAM" id="SSF53850">
    <property type="entry name" value="Periplasmic binding protein-like II"/>
    <property type="match status" value="1"/>
</dbReference>
<dbReference type="Gene3D" id="3.40.190.10">
    <property type="entry name" value="Periplasmic binding protein-like II"/>
    <property type="match status" value="1"/>
</dbReference>
<dbReference type="Pfam" id="PF01547">
    <property type="entry name" value="SBP_bac_1"/>
    <property type="match status" value="1"/>
</dbReference>
<protein>
    <recommendedName>
        <fullName evidence="3">Carbohydrate ABC transporter substrate-binding protein (CUT1 family)</fullName>
    </recommendedName>
</protein>
<dbReference type="InterPro" id="IPR050490">
    <property type="entry name" value="Bact_solute-bd_prot1"/>
</dbReference>
<comment type="caution">
    <text evidence="1">The sequence shown here is derived from an EMBL/GenBank/DDBJ whole genome shotgun (WGS) entry which is preliminary data.</text>
</comment>
<evidence type="ECO:0000313" key="1">
    <source>
        <dbReference type="EMBL" id="GGJ00585.1"/>
    </source>
</evidence>
<evidence type="ECO:0000313" key="2">
    <source>
        <dbReference type="Proteomes" id="UP000637695"/>
    </source>
</evidence>
<dbReference type="AlphaFoldDB" id="A0A917NIK5"/>
<dbReference type="InterPro" id="IPR006059">
    <property type="entry name" value="SBP"/>
</dbReference>
<reference evidence="1" key="1">
    <citation type="journal article" date="2014" name="Int. J. Syst. Evol. Microbiol.">
        <title>Complete genome sequence of Corynebacterium casei LMG S-19264T (=DSM 44701T), isolated from a smear-ripened cheese.</title>
        <authorList>
            <consortium name="US DOE Joint Genome Institute (JGI-PGF)"/>
            <person name="Walter F."/>
            <person name="Albersmeier A."/>
            <person name="Kalinowski J."/>
            <person name="Ruckert C."/>
        </authorList>
    </citation>
    <scope>NUCLEOTIDE SEQUENCE</scope>
    <source>
        <strain evidence="1">JCM 18487</strain>
    </source>
</reference>
<evidence type="ECO:0008006" key="3">
    <source>
        <dbReference type="Google" id="ProtNLM"/>
    </source>
</evidence>
<keyword evidence="2" id="KW-1185">Reference proteome</keyword>
<dbReference type="PANTHER" id="PTHR43649:SF12">
    <property type="entry name" value="DIACETYLCHITOBIOSE BINDING PROTEIN DASA"/>
    <property type="match status" value="1"/>
</dbReference>
<dbReference type="PANTHER" id="PTHR43649">
    <property type="entry name" value="ARABINOSE-BINDING PROTEIN-RELATED"/>
    <property type="match status" value="1"/>
</dbReference>
<sequence>MASATALAAAVVAAGAVGTAKTLDAQAKAKRAAVPTITFMSWGGAQENSELQAIINKINQQHKNEFFIKNLNVPANYDQKLNTYLAAGGSAAPDIFYMTDSNVPTYIKQGVLLDLTPYIQKYKNKYIVLNPANYFQNTLTADRGPNGHYYGFPWIAQPVVMYYNPKLFQEAHVPLPTKNWTWDQFMQDAKKLTNPAKHIYGYLQANGWPPVEMYVWSYGGDFWNKNLTQSTINSPNAVKGIKLMKQMVDEKVVPPLAELANVNIEDLFVQGRVAMFAGGAADGNYKTQGFTAKIAEMPMGTQHATFLWLADLGIYAHSKVDKDTLVKAYAALLDAIDHWKIVPPVKQYAAHLDQISIPDAPGGHTPKDRIPVILDSMQYARAPRLVPNMNQYWTALTNDIYQPILSGTKDTPQQLAQKAAQDLQKALKP</sequence>